<feature type="chain" id="PRO_5046694224" description="Vacuolar sorting protein Vps3844 C-terminal domain-containing protein" evidence="2">
    <location>
        <begin position="21"/>
        <end position="409"/>
    </location>
</feature>
<protein>
    <recommendedName>
        <fullName evidence="3">Vacuolar sorting protein Vps3844 C-terminal domain-containing protein</fullName>
    </recommendedName>
</protein>
<feature type="signal peptide" evidence="2">
    <location>
        <begin position="1"/>
        <end position="20"/>
    </location>
</feature>
<dbReference type="PANTHER" id="PTHR36853:SF1">
    <property type="entry name" value="DUF3844 DOMAIN-CONTAINING PROTEIN"/>
    <property type="match status" value="1"/>
</dbReference>
<comment type="caution">
    <text evidence="4">The sequence shown here is derived from an EMBL/GenBank/DDBJ whole genome shotgun (WGS) entry which is preliminary data.</text>
</comment>
<name>A0ABQ8EW81_9FUNG</name>
<keyword evidence="5" id="KW-1185">Reference proteome</keyword>
<dbReference type="Pfam" id="PF12955">
    <property type="entry name" value="Vps3844_C"/>
    <property type="match status" value="1"/>
</dbReference>
<evidence type="ECO:0000313" key="5">
    <source>
        <dbReference type="Proteomes" id="UP001648503"/>
    </source>
</evidence>
<organism evidence="4 5">
    <name type="scientific">Batrachochytrium salamandrivorans</name>
    <dbReference type="NCBI Taxonomy" id="1357716"/>
    <lineage>
        <taxon>Eukaryota</taxon>
        <taxon>Fungi</taxon>
        <taxon>Fungi incertae sedis</taxon>
        <taxon>Chytridiomycota</taxon>
        <taxon>Chytridiomycota incertae sedis</taxon>
        <taxon>Chytridiomycetes</taxon>
        <taxon>Rhizophydiales</taxon>
        <taxon>Rhizophydiales incertae sedis</taxon>
        <taxon>Batrachochytrium</taxon>
    </lineage>
</organism>
<dbReference type="Proteomes" id="UP001648503">
    <property type="component" value="Unassembled WGS sequence"/>
</dbReference>
<keyword evidence="1" id="KW-0812">Transmembrane</keyword>
<keyword evidence="1" id="KW-0472">Membrane</keyword>
<proteinExistence type="predicted"/>
<reference evidence="4 5" key="1">
    <citation type="submission" date="2021-02" db="EMBL/GenBank/DDBJ databases">
        <title>Variation within the Batrachochytrium salamandrivorans European outbreak.</title>
        <authorList>
            <person name="Kelly M."/>
            <person name="Pasmans F."/>
            <person name="Shea T.P."/>
            <person name="Munoz J.F."/>
            <person name="Carranza S."/>
            <person name="Cuomo C.A."/>
            <person name="Martel A."/>
        </authorList>
    </citation>
    <scope>NUCLEOTIDE SEQUENCE [LARGE SCALE GENOMIC DNA]</scope>
    <source>
        <strain evidence="4 5">AMFP18/2</strain>
    </source>
</reference>
<feature type="transmembrane region" description="Helical" evidence="1">
    <location>
        <begin position="369"/>
        <end position="389"/>
    </location>
</feature>
<gene>
    <name evidence="4" type="ORF">BASA50_011227</name>
</gene>
<evidence type="ECO:0000313" key="4">
    <source>
        <dbReference type="EMBL" id="KAH6587623.1"/>
    </source>
</evidence>
<dbReference type="InterPro" id="IPR053065">
    <property type="entry name" value="Archenteron_Induction-Rel"/>
</dbReference>
<keyword evidence="2" id="KW-0732">Signal</keyword>
<feature type="domain" description="Vacuolar sorting protein Vps3844 C-terminal" evidence="3">
    <location>
        <begin position="293"/>
        <end position="394"/>
    </location>
</feature>
<sequence>MQLATLVVTLAAALVPLTIATASSSYDQKPHEDVYLSINGILPAESQSLLWTDVQGLLLGIETHIPYHALALQQTQLKLQMQEEEPFNGEVSGFQVFPVSSSPFHYLPLATIFDQRPGQAMSPAYHLPASSKDFEEIMVNLMKTSTSEHRVFQMGSLGTVQYESNEVNSEELSRLRQDLCGGDCELENDLEFLTESAQLQRMISLVQKQAPKAERLAIHLVALAHAKDTESRLKKAIEIQAKLLDEFKLAFRSALGENSVIAHFSVPFSLKFVEQAAASDSHVLQKRAVQLACSSSISECQTRFSNCSNHGVCVGKKNPAQPSSQCFVCSCTVNKWTDDNGNRVPNYDGDVTWGGDSCQYQDVSVSFQILFWFTVGGIAVMIYVISLLYSIGDSSSNSGGAPTSRPKVD</sequence>
<keyword evidence="1" id="KW-1133">Transmembrane helix</keyword>
<evidence type="ECO:0000256" key="1">
    <source>
        <dbReference type="SAM" id="Phobius"/>
    </source>
</evidence>
<dbReference type="InterPro" id="IPR024382">
    <property type="entry name" value="Vps3844_C"/>
</dbReference>
<dbReference type="EMBL" id="JAFCIX010000555">
    <property type="protein sequence ID" value="KAH6587623.1"/>
    <property type="molecule type" value="Genomic_DNA"/>
</dbReference>
<dbReference type="PANTHER" id="PTHR36853">
    <property type="entry name" value="EXPRESSED PROTEIN"/>
    <property type="match status" value="1"/>
</dbReference>
<accession>A0ABQ8EW81</accession>
<evidence type="ECO:0000256" key="2">
    <source>
        <dbReference type="SAM" id="SignalP"/>
    </source>
</evidence>
<evidence type="ECO:0000259" key="3">
    <source>
        <dbReference type="Pfam" id="PF12955"/>
    </source>
</evidence>